<organism evidence="1 2">
    <name type="scientific">Eimeria maxima</name>
    <name type="common">Coccidian parasite</name>
    <dbReference type="NCBI Taxonomy" id="5804"/>
    <lineage>
        <taxon>Eukaryota</taxon>
        <taxon>Sar</taxon>
        <taxon>Alveolata</taxon>
        <taxon>Apicomplexa</taxon>
        <taxon>Conoidasida</taxon>
        <taxon>Coccidia</taxon>
        <taxon>Eucoccidiorida</taxon>
        <taxon>Eimeriorina</taxon>
        <taxon>Eimeriidae</taxon>
        <taxon>Eimeria</taxon>
    </lineage>
</organism>
<reference evidence="1" key="1">
    <citation type="submission" date="2013-10" db="EMBL/GenBank/DDBJ databases">
        <title>Genomic analysis of the causative agents of coccidiosis in chickens.</title>
        <authorList>
            <person name="Reid A.J."/>
            <person name="Blake D."/>
            <person name="Billington K."/>
            <person name="Browne H."/>
            <person name="Dunn M."/>
            <person name="Hung S."/>
            <person name="Kawahara F."/>
            <person name="Miranda-Saavedra D."/>
            <person name="Mourier T."/>
            <person name="Nagra H."/>
            <person name="Otto T.D."/>
            <person name="Rawlings N."/>
            <person name="Sanchez A."/>
            <person name="Sanders M."/>
            <person name="Subramaniam C."/>
            <person name="Tay Y."/>
            <person name="Dear P."/>
            <person name="Doerig C."/>
            <person name="Gruber A."/>
            <person name="Parkinson J."/>
            <person name="Shirley M."/>
            <person name="Wan K.L."/>
            <person name="Berriman M."/>
            <person name="Tomley F."/>
            <person name="Pain A."/>
        </authorList>
    </citation>
    <scope>NUCLEOTIDE SEQUENCE [LARGE SCALE GENOMIC DNA]</scope>
    <source>
        <strain evidence="1">Weybridge</strain>
    </source>
</reference>
<proteinExistence type="predicted"/>
<gene>
    <name evidence="1" type="ORF">EMWEY_00008740</name>
</gene>
<sequence length="231" mass="25371">MRPTDIVASPELLYICTDFLKGKFYLKGDGAWVRVDFPNSLTDPLVFLGSPDYVGDYWIVPQVGEVDVNGFTARVMVPSCVTADLSRSQIGVPYIAWYKTAGKDYFADYASLKTLAASPTIQYHTFSFFADDWERQSLNYVVLAQIQNMAAVEEQASEFNLTPYVSAKASLASFGNKYFITLSGSISTYSPTVTVAVMALGDLLLTNVGAMDMEVRQVSSPDIVPTKSVVK</sequence>
<dbReference type="OrthoDB" id="10484439at2759"/>
<keyword evidence="2" id="KW-1185">Reference proteome</keyword>
<dbReference type="EMBL" id="HG721991">
    <property type="protein sequence ID" value="CDJ61051.1"/>
    <property type="molecule type" value="Genomic_DNA"/>
</dbReference>
<reference evidence="1" key="2">
    <citation type="submission" date="2013-10" db="EMBL/GenBank/DDBJ databases">
        <authorList>
            <person name="Aslett M."/>
        </authorList>
    </citation>
    <scope>NUCLEOTIDE SEQUENCE [LARGE SCALE GENOMIC DNA]</scope>
    <source>
        <strain evidence="1">Weybridge</strain>
    </source>
</reference>
<dbReference type="VEuPathDB" id="ToxoDB:EMWEY_00008740"/>
<evidence type="ECO:0000313" key="2">
    <source>
        <dbReference type="Proteomes" id="UP000030763"/>
    </source>
</evidence>
<dbReference type="GeneID" id="25334860"/>
<dbReference type="RefSeq" id="XP_013337701.1">
    <property type="nucleotide sequence ID" value="XM_013482247.1"/>
</dbReference>
<protein>
    <submittedName>
        <fullName evidence="1">Uncharacterized protein</fullName>
    </submittedName>
</protein>
<name>U6MAK9_EIMMA</name>
<dbReference type="Proteomes" id="UP000030763">
    <property type="component" value="Unassembled WGS sequence"/>
</dbReference>
<dbReference type="AlphaFoldDB" id="U6MAK9"/>
<accession>U6MAK9</accession>
<evidence type="ECO:0000313" key="1">
    <source>
        <dbReference type="EMBL" id="CDJ61051.1"/>
    </source>
</evidence>